<proteinExistence type="inferred from homology"/>
<keyword evidence="6 14" id="KW-0679">Respiratory chain</keyword>
<keyword evidence="10" id="KW-1133">Transmembrane helix</keyword>
<keyword evidence="5 14" id="KW-0349">Heme</keyword>
<reference evidence="15 16" key="1">
    <citation type="submission" date="2017-05" db="EMBL/GenBank/DDBJ databases">
        <authorList>
            <person name="Song R."/>
            <person name="Chenine A.L."/>
            <person name="Ruprecht R.M."/>
        </authorList>
    </citation>
    <scope>NUCLEOTIDE SEQUENCE [LARGE SCALE GENOMIC DNA]</scope>
    <source>
        <strain evidence="15">SW32</strain>
    </source>
</reference>
<dbReference type="PROSITE" id="PS00077">
    <property type="entry name" value="COX1_CUB"/>
    <property type="match status" value="1"/>
</dbReference>
<dbReference type="PANTHER" id="PTHR10422:SF35">
    <property type="entry name" value="CYTOCHROME BO(3) UBIQUINOL OXIDASE SUBUNIT 1"/>
    <property type="match status" value="1"/>
</dbReference>
<dbReference type="GO" id="GO:0022904">
    <property type="term" value="P:respiratory electron transport chain"/>
    <property type="evidence" value="ECO:0007669"/>
    <property type="project" value="TreeGrafter"/>
</dbReference>
<dbReference type="GO" id="GO:0004129">
    <property type="term" value="F:cytochrome-c oxidase activity"/>
    <property type="evidence" value="ECO:0007669"/>
    <property type="project" value="InterPro"/>
</dbReference>
<dbReference type="InterPro" id="IPR023616">
    <property type="entry name" value="Cyt_c_oxase-like_su1_dom"/>
</dbReference>
<dbReference type="GO" id="GO:0046872">
    <property type="term" value="F:metal ion binding"/>
    <property type="evidence" value="ECO:0007669"/>
    <property type="project" value="UniProtKB-KW"/>
</dbReference>
<dbReference type="Gene3D" id="1.20.210.10">
    <property type="entry name" value="Cytochrome c oxidase-like, subunit I domain"/>
    <property type="match status" value="1"/>
</dbReference>
<evidence type="ECO:0000256" key="7">
    <source>
        <dbReference type="ARBA" id="ARBA00022692"/>
    </source>
</evidence>
<evidence type="ECO:0000256" key="1">
    <source>
        <dbReference type="ARBA" id="ARBA00004651"/>
    </source>
</evidence>
<gene>
    <name evidence="15" type="ORF">B9H00_03510</name>
</gene>
<dbReference type="Proteomes" id="UP000194457">
    <property type="component" value="Chromosome"/>
</dbReference>
<dbReference type="PROSITE" id="PS50855">
    <property type="entry name" value="COX1"/>
    <property type="match status" value="1"/>
</dbReference>
<dbReference type="GO" id="GO:0005886">
    <property type="term" value="C:plasma membrane"/>
    <property type="evidence" value="ECO:0007669"/>
    <property type="project" value="UniProtKB-SubCell"/>
</dbReference>
<dbReference type="AlphaFoldDB" id="A0A240UMF1"/>
<keyword evidence="9 14" id="KW-0249">Electron transport</keyword>
<evidence type="ECO:0000256" key="2">
    <source>
        <dbReference type="ARBA" id="ARBA00009578"/>
    </source>
</evidence>
<comment type="subcellular location">
    <subcellularLocation>
        <location evidence="1">Cell membrane</location>
        <topology evidence="1">Multi-pass membrane protein</topology>
    </subcellularLocation>
</comment>
<evidence type="ECO:0000256" key="9">
    <source>
        <dbReference type="ARBA" id="ARBA00022982"/>
    </source>
</evidence>
<keyword evidence="13" id="KW-0472">Membrane</keyword>
<evidence type="ECO:0000256" key="4">
    <source>
        <dbReference type="ARBA" id="ARBA00022475"/>
    </source>
</evidence>
<evidence type="ECO:0000256" key="10">
    <source>
        <dbReference type="ARBA" id="ARBA00022989"/>
    </source>
</evidence>
<evidence type="ECO:0000256" key="5">
    <source>
        <dbReference type="ARBA" id="ARBA00022617"/>
    </source>
</evidence>
<dbReference type="SUPFAM" id="SSF81442">
    <property type="entry name" value="Cytochrome c oxidase subunit I-like"/>
    <property type="match status" value="1"/>
</dbReference>
<dbReference type="GO" id="GO:0015990">
    <property type="term" value="P:electron transport coupled proton transport"/>
    <property type="evidence" value="ECO:0007669"/>
    <property type="project" value="TreeGrafter"/>
</dbReference>
<keyword evidence="12" id="KW-0186">Copper</keyword>
<dbReference type="GO" id="GO:0009060">
    <property type="term" value="P:aerobic respiration"/>
    <property type="evidence" value="ECO:0007669"/>
    <property type="project" value="InterPro"/>
</dbReference>
<dbReference type="KEGG" id="kma:B9H00_03510"/>
<protein>
    <submittedName>
        <fullName evidence="15">Cytochrome ubiquinol oxidase subunit I</fullName>
    </submittedName>
</protein>
<keyword evidence="8" id="KW-0479">Metal-binding</keyword>
<dbReference type="OrthoDB" id="9803294at2"/>
<keyword evidence="11" id="KW-0408">Iron</keyword>
<evidence type="ECO:0000256" key="3">
    <source>
        <dbReference type="ARBA" id="ARBA00022448"/>
    </source>
</evidence>
<evidence type="ECO:0000256" key="14">
    <source>
        <dbReference type="RuleBase" id="RU000370"/>
    </source>
</evidence>
<dbReference type="InterPro" id="IPR000883">
    <property type="entry name" value="Cyt_C_Oxase_1"/>
</dbReference>
<evidence type="ECO:0000256" key="6">
    <source>
        <dbReference type="ARBA" id="ARBA00022660"/>
    </source>
</evidence>
<dbReference type="PRINTS" id="PR01165">
    <property type="entry name" value="CYCOXIDASEI"/>
</dbReference>
<comment type="similarity">
    <text evidence="2 14">Belongs to the heme-copper respiratory oxidase family.</text>
</comment>
<evidence type="ECO:0000313" key="15">
    <source>
        <dbReference type="EMBL" id="ART62253.1"/>
    </source>
</evidence>
<evidence type="ECO:0000256" key="13">
    <source>
        <dbReference type="ARBA" id="ARBA00023136"/>
    </source>
</evidence>
<evidence type="ECO:0000313" key="16">
    <source>
        <dbReference type="Proteomes" id="UP000194457"/>
    </source>
</evidence>
<accession>A0A240UMF1</accession>
<dbReference type="RefSeq" id="WP_086899497.1">
    <property type="nucleotide sequence ID" value="NZ_CP021358.1"/>
</dbReference>
<keyword evidence="4" id="KW-1003">Cell membrane</keyword>
<keyword evidence="3 14" id="KW-0813">Transport</keyword>
<sequence>MSDVTGSIFGRLGWDALPFWSMLHDHSAMTIINGIIATGAASMVVIGALAAIVLVTWLGKWKYLWSEWFTSPDHKKIGIMFIVIALVMLARAIIEAVFMRAQQAVGLDGGFLTAEHFGQLFTTHGTIMVFFMAMPFLTGIINYVMPLQIGARDLSFPVLNQVSLGLTAAGAALVMISLVLAPFSTGGWTGYPPFTELSYNPGAGVDYWIWAVTLSTLSSTMTGINFAVTIFKKRAPGMKLFRMPLFTWTALCTAILMIFGMPPLTVATGLLALDRYLDFHMFTTDLGGNMMNYVNLFWAFGHPEVYILILPPFGIFSEVFATFSGKRIYGYKVLVVATMCIAVLSFTVWLHHFFTMGQSAHINAAFGIATMLIGIPTGVKVYDWMLTMYRGRIRLSVPMVYAIGFIMLFVLGGMTGVILATPSVDYQVHNSLFLVAHFHNMLIPGLLFGMLSATNFWFPKAFGFRLEERWGYRAAFCWIIGFMLAFFPLYVLGLMGMPRRSVAFFEPQYLPWAIVAGIGALVILCALLCLVIQLWVSIRDRHANNVFAGDPWDGRSLEWSVSSPPPEYNFPVLPEIYSIDAFMTEKDRGQGWQAPDRYIDIEMPANSAMGVIMAITGLAMAFGLVWHMWWLVIGAGLATLVSIIARGFVRHTRRTIPASQVQRTHEHWLEQVRRTTPIKRSQEQSTANHGLPVAPIEGAVQ</sequence>
<dbReference type="Pfam" id="PF00115">
    <property type="entry name" value="COX1"/>
    <property type="match status" value="1"/>
</dbReference>
<dbReference type="InterPro" id="IPR036927">
    <property type="entry name" value="Cyt_c_oxase-like_su1_sf"/>
</dbReference>
<dbReference type="EMBL" id="CP021358">
    <property type="protein sequence ID" value="ART62253.1"/>
    <property type="molecule type" value="Genomic_DNA"/>
</dbReference>
<dbReference type="InterPro" id="IPR023615">
    <property type="entry name" value="Cyt_c_Oxase_su1_BS"/>
</dbReference>
<name>A0A240UMF1_9GAMM</name>
<evidence type="ECO:0000256" key="11">
    <source>
        <dbReference type="ARBA" id="ARBA00023004"/>
    </source>
</evidence>
<dbReference type="GO" id="GO:0020037">
    <property type="term" value="F:heme binding"/>
    <property type="evidence" value="ECO:0007669"/>
    <property type="project" value="InterPro"/>
</dbReference>
<evidence type="ECO:0000256" key="8">
    <source>
        <dbReference type="ARBA" id="ARBA00022723"/>
    </source>
</evidence>
<evidence type="ECO:0000256" key="12">
    <source>
        <dbReference type="ARBA" id="ARBA00023008"/>
    </source>
</evidence>
<keyword evidence="16" id="KW-1185">Reference proteome</keyword>
<organism evidence="15 16">
    <name type="scientific">Kushneria marisflavi</name>
    <dbReference type="NCBI Taxonomy" id="157779"/>
    <lineage>
        <taxon>Bacteria</taxon>
        <taxon>Pseudomonadati</taxon>
        <taxon>Pseudomonadota</taxon>
        <taxon>Gammaproteobacteria</taxon>
        <taxon>Oceanospirillales</taxon>
        <taxon>Halomonadaceae</taxon>
        <taxon>Kushneria</taxon>
    </lineage>
</organism>
<dbReference type="PANTHER" id="PTHR10422">
    <property type="entry name" value="CYTOCHROME C OXIDASE SUBUNIT 1"/>
    <property type="match status" value="1"/>
</dbReference>
<keyword evidence="7 14" id="KW-0812">Transmembrane</keyword>
<dbReference type="GO" id="GO:0009486">
    <property type="term" value="F:cytochrome bo3 ubiquinol oxidase activity"/>
    <property type="evidence" value="ECO:0007669"/>
    <property type="project" value="TreeGrafter"/>
</dbReference>